<evidence type="ECO:0000313" key="2">
    <source>
        <dbReference type="EMBL" id="SBV34392.1"/>
    </source>
</evidence>
<dbReference type="AlphaFoldDB" id="A0A1Y5PWK7"/>
<evidence type="ECO:0008006" key="3">
    <source>
        <dbReference type="Google" id="ProtNLM"/>
    </source>
</evidence>
<accession>A0A1Y5PWK7</accession>
<dbReference type="InterPro" id="IPR007922">
    <property type="entry name" value="DciA-like"/>
</dbReference>
<protein>
    <recommendedName>
        <fullName evidence="3">DUF721 domain-containing protein</fullName>
    </recommendedName>
</protein>
<dbReference type="EMBL" id="LT598653">
    <property type="protein sequence ID" value="SBV34392.1"/>
    <property type="molecule type" value="Genomic_DNA"/>
</dbReference>
<dbReference type="Pfam" id="PF05258">
    <property type="entry name" value="DciA"/>
    <property type="match status" value="1"/>
</dbReference>
<feature type="region of interest" description="Disordered" evidence="1">
    <location>
        <begin position="1"/>
        <end position="46"/>
    </location>
</feature>
<evidence type="ECO:0000256" key="1">
    <source>
        <dbReference type="SAM" id="MobiDB-lite"/>
    </source>
</evidence>
<reference evidence="2" key="1">
    <citation type="submission" date="2016-03" db="EMBL/GenBank/DDBJ databases">
        <authorList>
            <person name="Ploux O."/>
        </authorList>
    </citation>
    <scope>NUCLEOTIDE SEQUENCE</scope>
    <source>
        <strain evidence="2">UC10</strain>
    </source>
</reference>
<sequence>MALPMTKATGDGPPPKKARAKGGAKGGAKTAKASARPYERPRGGEARAISDLVPEIGRTAFRKFGFVQSSVVSRWREIVGDRLADVTQPAMIRFPAGQKAGGTLHLTISGAHAPMLQHVAPDIIAAVNRFFGYAAIAAVRMTHGQVTPAAPVQPPAMLKPVPAELGDSLRDIGDPELRTVLERMAAGLAAAPRLPKIS</sequence>
<dbReference type="KEGG" id="sphu:SPPYR_3277"/>
<name>A0A1Y5PWK7_9SPHN</name>
<organism evidence="2">
    <name type="scientific">uncultured Sphingopyxis sp</name>
    <dbReference type="NCBI Taxonomy" id="310581"/>
    <lineage>
        <taxon>Bacteria</taxon>
        <taxon>Pseudomonadati</taxon>
        <taxon>Pseudomonadota</taxon>
        <taxon>Alphaproteobacteria</taxon>
        <taxon>Sphingomonadales</taxon>
        <taxon>Sphingomonadaceae</taxon>
        <taxon>Sphingopyxis</taxon>
        <taxon>environmental samples</taxon>
    </lineage>
</organism>
<proteinExistence type="predicted"/>
<gene>
    <name evidence="2" type="ORF">SPPYR_3277</name>
</gene>